<comment type="subcellular location">
    <subcellularLocation>
        <location evidence="1">Periplasm</location>
    </subcellularLocation>
</comment>
<dbReference type="PANTHER" id="PTHR30290:SF64">
    <property type="entry name" value="ABC TRANSPORTER PERIPLASMIC BINDING PROTEIN"/>
    <property type="match status" value="1"/>
</dbReference>
<dbReference type="EMBL" id="JABUFE010000013">
    <property type="protein sequence ID" value="NSX56535.1"/>
    <property type="molecule type" value="Genomic_DNA"/>
</dbReference>
<keyword evidence="6" id="KW-1185">Reference proteome</keyword>
<gene>
    <name evidence="5" type="ORF">HRQ87_17235</name>
</gene>
<evidence type="ECO:0000313" key="6">
    <source>
        <dbReference type="Proteomes" id="UP000777935"/>
    </source>
</evidence>
<dbReference type="InterPro" id="IPR000914">
    <property type="entry name" value="SBP_5_dom"/>
</dbReference>
<dbReference type="SUPFAM" id="SSF53850">
    <property type="entry name" value="Periplasmic binding protein-like II"/>
    <property type="match status" value="1"/>
</dbReference>
<dbReference type="RefSeq" id="WP_174139687.1">
    <property type="nucleotide sequence ID" value="NZ_JABUFE010000013.1"/>
</dbReference>
<comment type="similarity">
    <text evidence="2">Belongs to the bacterial solute-binding protein 5 family.</text>
</comment>
<proteinExistence type="inferred from homology"/>
<dbReference type="Proteomes" id="UP000777935">
    <property type="component" value="Unassembled WGS sequence"/>
</dbReference>
<evidence type="ECO:0000256" key="2">
    <source>
        <dbReference type="ARBA" id="ARBA00005695"/>
    </source>
</evidence>
<accession>A0ABX2IVK4</accession>
<sequence>MQPSRPAKARVKARAIAQRRKIPTTLLAFPLFLIALFWMATALFAEEKIIKSHAYAILGEPKYAADFEHFDYVNPDAPKGGEMSTWTQGTFDSFNPYSLKGRAGALSSASIERLMMSPADESGVRYGLLAESLEYPESRDWVIFNMRPEARFSDGTPVTADDIVFSHELLMEQALPSYREAISKLVQKVEAIDTHRVKFTFMPDVPRDGLISQVSTNPAFSRKWFEENNMRLDESRLVQNLGSGPYVLDTFNVNRNIVYRRNPDYWGKDLPVNRGRHNFDKIRIEYFTDNNAALEAFKGGVYAFRLEQSALTWATQYDFPAVQNGRVIKEEIADGNLPISEGFVFNLNRENLKDPRVREAISLMYNFEWTNESLQFGLYSQRHSFWENTDFAATGIPEGAELAFLRSLGDLIDPAILTEPAVMAHTSGARQLDRRNLRRATQLLQDSGWEIGDDGKLRNGDGQAFNLEFLTDDPEIERLASGFVDNLNGLGMNARLTRVDPTQYTNRTRARPREYDMIFDQYGTSLVPGLGYQQQYGSEDAYVSNFNPAGFADPGADAIIEKLIASKTPEEFAVTTKALDRVMRAERFIIPTWYKSNHWVAYYDQYEYPENMPPYALGYLDFWWYNADKGQALTDAGAFQ</sequence>
<evidence type="ECO:0000256" key="1">
    <source>
        <dbReference type="ARBA" id="ARBA00004418"/>
    </source>
</evidence>
<dbReference type="CDD" id="cd08497">
    <property type="entry name" value="MbnE-like"/>
    <property type="match status" value="1"/>
</dbReference>
<evidence type="ECO:0000256" key="3">
    <source>
        <dbReference type="ARBA" id="ARBA00022729"/>
    </source>
</evidence>
<dbReference type="PIRSF" id="PIRSF002741">
    <property type="entry name" value="MppA"/>
    <property type="match status" value="1"/>
</dbReference>
<reference evidence="5 6" key="1">
    <citation type="submission" date="2020-06" db="EMBL/GenBank/DDBJ databases">
        <title>Sulfitobacter algicola sp. nov., isolated from green algae.</title>
        <authorList>
            <person name="Wang C."/>
        </authorList>
    </citation>
    <scope>NUCLEOTIDE SEQUENCE [LARGE SCALE GENOMIC DNA]</scope>
    <source>
        <strain evidence="5 6">1151</strain>
    </source>
</reference>
<protein>
    <submittedName>
        <fullName evidence="5">ABC transporter substrate-binding protein</fullName>
    </submittedName>
</protein>
<dbReference type="InterPro" id="IPR030678">
    <property type="entry name" value="Peptide/Ni-bd"/>
</dbReference>
<name>A0ABX2IVK4_9RHOB</name>
<keyword evidence="3" id="KW-0732">Signal</keyword>
<evidence type="ECO:0000259" key="4">
    <source>
        <dbReference type="Pfam" id="PF00496"/>
    </source>
</evidence>
<dbReference type="Pfam" id="PF00496">
    <property type="entry name" value="SBP_bac_5"/>
    <property type="match status" value="1"/>
</dbReference>
<dbReference type="InterPro" id="IPR039424">
    <property type="entry name" value="SBP_5"/>
</dbReference>
<feature type="domain" description="Solute-binding protein family 5" evidence="4">
    <location>
        <begin position="127"/>
        <end position="539"/>
    </location>
</feature>
<comment type="caution">
    <text evidence="5">The sequence shown here is derived from an EMBL/GenBank/DDBJ whole genome shotgun (WGS) entry which is preliminary data.</text>
</comment>
<dbReference type="Gene3D" id="3.40.190.10">
    <property type="entry name" value="Periplasmic binding protein-like II"/>
    <property type="match status" value="1"/>
</dbReference>
<evidence type="ECO:0000313" key="5">
    <source>
        <dbReference type="EMBL" id="NSX56535.1"/>
    </source>
</evidence>
<organism evidence="5 6">
    <name type="scientific">Parasulfitobacter algicola</name>
    <dbReference type="NCBI Taxonomy" id="2614809"/>
    <lineage>
        <taxon>Bacteria</taxon>
        <taxon>Pseudomonadati</taxon>
        <taxon>Pseudomonadota</taxon>
        <taxon>Alphaproteobacteria</taxon>
        <taxon>Rhodobacterales</taxon>
        <taxon>Roseobacteraceae</taxon>
        <taxon>Parasulfitobacter</taxon>
    </lineage>
</organism>
<dbReference type="Gene3D" id="3.10.105.10">
    <property type="entry name" value="Dipeptide-binding Protein, Domain 3"/>
    <property type="match status" value="1"/>
</dbReference>
<dbReference type="PANTHER" id="PTHR30290">
    <property type="entry name" value="PERIPLASMIC BINDING COMPONENT OF ABC TRANSPORTER"/>
    <property type="match status" value="1"/>
</dbReference>